<dbReference type="EMBL" id="QGMY01000002">
    <property type="protein sequence ID" value="PWR74474.1"/>
    <property type="molecule type" value="Genomic_DNA"/>
</dbReference>
<dbReference type="Proteomes" id="UP000245657">
    <property type="component" value="Unassembled WGS sequence"/>
</dbReference>
<dbReference type="OrthoDB" id="115021at2157"/>
<protein>
    <submittedName>
        <fullName evidence="2">Uncharacterized protein</fullName>
    </submittedName>
</protein>
<name>A0A2V2N2G2_9EURY</name>
<feature type="transmembrane region" description="Helical" evidence="1">
    <location>
        <begin position="43"/>
        <end position="62"/>
    </location>
</feature>
<keyword evidence="1" id="KW-0472">Membrane</keyword>
<dbReference type="GeneID" id="97549872"/>
<sequence length="84" mass="9685">MVEEVRSVEQYEWLVYLFNGFTLVFVGLYLIGSLIGATNNEKTLPTLIASLACIVMSIYFFAESIFAKNRKEFTLDLTILRPRR</sequence>
<comment type="caution">
    <text evidence="2">The sequence shown here is derived from an EMBL/GenBank/DDBJ whole genome shotgun (WGS) entry which is preliminary data.</text>
</comment>
<keyword evidence="1" id="KW-1133">Transmembrane helix</keyword>
<accession>A0A2V2N2G2</accession>
<gene>
    <name evidence="2" type="ORF">DK846_04840</name>
</gene>
<dbReference type="RefSeq" id="WP_109967753.1">
    <property type="nucleotide sequence ID" value="NZ_CP176093.1"/>
</dbReference>
<proteinExistence type="predicted"/>
<organism evidence="2 3">
    <name type="scientific">Methanospirillum lacunae</name>
    <dbReference type="NCBI Taxonomy" id="668570"/>
    <lineage>
        <taxon>Archaea</taxon>
        <taxon>Methanobacteriati</taxon>
        <taxon>Methanobacteriota</taxon>
        <taxon>Stenosarchaea group</taxon>
        <taxon>Methanomicrobia</taxon>
        <taxon>Methanomicrobiales</taxon>
        <taxon>Methanospirillaceae</taxon>
        <taxon>Methanospirillum</taxon>
    </lineage>
</organism>
<evidence type="ECO:0000313" key="2">
    <source>
        <dbReference type="EMBL" id="PWR74474.1"/>
    </source>
</evidence>
<dbReference type="AlphaFoldDB" id="A0A2V2N2G2"/>
<evidence type="ECO:0000313" key="3">
    <source>
        <dbReference type="Proteomes" id="UP000245657"/>
    </source>
</evidence>
<feature type="transmembrane region" description="Helical" evidence="1">
    <location>
        <begin position="13"/>
        <end position="37"/>
    </location>
</feature>
<reference evidence="2 3" key="1">
    <citation type="submission" date="2018-05" db="EMBL/GenBank/DDBJ databases">
        <title>Draft genome of Methanospirillum lacunae Ki8-1.</title>
        <authorList>
            <person name="Dueholm M.S."/>
            <person name="Nielsen P.H."/>
            <person name="Bakmann L.F."/>
            <person name="Otzen D.E."/>
        </authorList>
    </citation>
    <scope>NUCLEOTIDE SEQUENCE [LARGE SCALE GENOMIC DNA]</scope>
    <source>
        <strain evidence="2 3">Ki8-1</strain>
    </source>
</reference>
<keyword evidence="1" id="KW-0812">Transmembrane</keyword>
<keyword evidence="3" id="KW-1185">Reference proteome</keyword>
<evidence type="ECO:0000256" key="1">
    <source>
        <dbReference type="SAM" id="Phobius"/>
    </source>
</evidence>